<dbReference type="InterPro" id="IPR036397">
    <property type="entry name" value="RNaseH_sf"/>
</dbReference>
<dbReference type="PANTHER" id="PTHR30231:SF42">
    <property type="entry name" value="EXONUCLEASE"/>
    <property type="match status" value="1"/>
</dbReference>
<dbReference type="Gene3D" id="3.40.50.10190">
    <property type="entry name" value="BRCT domain"/>
    <property type="match status" value="1"/>
</dbReference>
<dbReference type="InterPro" id="IPR001357">
    <property type="entry name" value="BRCT_dom"/>
</dbReference>
<evidence type="ECO:0000256" key="1">
    <source>
        <dbReference type="SAM" id="MobiDB-lite"/>
    </source>
</evidence>
<dbReference type="InterPro" id="IPR036420">
    <property type="entry name" value="BRCT_dom_sf"/>
</dbReference>
<dbReference type="SUPFAM" id="SSF53098">
    <property type="entry name" value="Ribonuclease H-like"/>
    <property type="match status" value="1"/>
</dbReference>
<evidence type="ECO:0000259" key="2">
    <source>
        <dbReference type="SMART" id="SM00479"/>
    </source>
</evidence>
<dbReference type="CDD" id="cd17748">
    <property type="entry name" value="BRCT_DNA_ligase_like"/>
    <property type="match status" value="1"/>
</dbReference>
<dbReference type="SUPFAM" id="SSF52113">
    <property type="entry name" value="BRCT domain"/>
    <property type="match status" value="1"/>
</dbReference>
<accession>A0ABX4MVK0</accession>
<sequence length="367" mass="39594">MNCHHGIALRKPCRARRARRTHAGARDKASKLLGVALDFTAVDFETANGFIGSACSVGLVKVRSGKIVETEQWLMQPPAGFDHFDPRNVSIHHITPDMVSAAPRVTDKIPQLLEFIGSDVLVAHNSSFDSGVIRAASEAGEVAVPEIAHLCTVKLSRKAYDLPSYSLPFVAEEAGHPIENHHEALADAEACAWAMIDMSLRSAQPSVLETADHYGVRLSLTQAWQPGDELSRATRDAQGWLAAGNPLPPQDAFSNWPQEGPNPKPSENADPSHPLFGQIMVFTGNLSMPRPKAKELAAEHGAQTASRVTRATTALVVGDGFVPEDLATGRLTNKAKHVLRLREKGQRVSIISEGEFMQMVGGFGLTA</sequence>
<dbReference type="SMART" id="SM00479">
    <property type="entry name" value="EXOIII"/>
    <property type="match status" value="1"/>
</dbReference>
<dbReference type="Pfam" id="PF00533">
    <property type="entry name" value="BRCT"/>
    <property type="match status" value="1"/>
</dbReference>
<dbReference type="EMBL" id="PGEY01000001">
    <property type="protein sequence ID" value="PJJ43526.1"/>
    <property type="molecule type" value="Genomic_DNA"/>
</dbReference>
<gene>
    <name evidence="3" type="ORF">ATK23_0715</name>
</gene>
<proteinExistence type="predicted"/>
<dbReference type="CDD" id="cd06130">
    <property type="entry name" value="DNA_pol_III_epsilon_like"/>
    <property type="match status" value="1"/>
</dbReference>
<dbReference type="Pfam" id="PF00929">
    <property type="entry name" value="RNase_T"/>
    <property type="match status" value="1"/>
</dbReference>
<dbReference type="Gene3D" id="3.30.420.10">
    <property type="entry name" value="Ribonuclease H-like superfamily/Ribonuclease H"/>
    <property type="match status" value="1"/>
</dbReference>
<comment type="caution">
    <text evidence="3">The sequence shown here is derived from an EMBL/GenBank/DDBJ whole genome shotgun (WGS) entry which is preliminary data.</text>
</comment>
<reference evidence="3 4" key="1">
    <citation type="submission" date="2017-11" db="EMBL/GenBank/DDBJ databases">
        <title>Sequencing the genomes of 1000 actinobacteria strains.</title>
        <authorList>
            <person name="Klenk H.-P."/>
        </authorList>
    </citation>
    <scope>NUCLEOTIDE SEQUENCE [LARGE SCALE GENOMIC DNA]</scope>
    <source>
        <strain evidence="3 4">DSM 12798</strain>
    </source>
</reference>
<dbReference type="InterPro" id="IPR012337">
    <property type="entry name" value="RNaseH-like_sf"/>
</dbReference>
<name>A0ABX4MVK0_9MICC</name>
<evidence type="ECO:0000313" key="4">
    <source>
        <dbReference type="Proteomes" id="UP000229263"/>
    </source>
</evidence>
<evidence type="ECO:0000313" key="3">
    <source>
        <dbReference type="EMBL" id="PJJ43526.1"/>
    </source>
</evidence>
<dbReference type="Proteomes" id="UP000229263">
    <property type="component" value="Unassembled WGS sequence"/>
</dbReference>
<dbReference type="PANTHER" id="PTHR30231">
    <property type="entry name" value="DNA POLYMERASE III SUBUNIT EPSILON"/>
    <property type="match status" value="1"/>
</dbReference>
<dbReference type="InterPro" id="IPR013520">
    <property type="entry name" value="Ribonucl_H"/>
</dbReference>
<organism evidence="3 4">
    <name type="scientific">Glutamicibacter mysorens</name>
    <dbReference type="NCBI Taxonomy" id="257984"/>
    <lineage>
        <taxon>Bacteria</taxon>
        <taxon>Bacillati</taxon>
        <taxon>Actinomycetota</taxon>
        <taxon>Actinomycetes</taxon>
        <taxon>Micrococcales</taxon>
        <taxon>Micrococcaceae</taxon>
        <taxon>Glutamicibacter</taxon>
    </lineage>
</organism>
<feature type="region of interest" description="Disordered" evidence="1">
    <location>
        <begin position="240"/>
        <end position="272"/>
    </location>
</feature>
<keyword evidence="4" id="KW-1185">Reference proteome</keyword>
<feature type="domain" description="Exonuclease" evidence="2">
    <location>
        <begin position="38"/>
        <end position="204"/>
    </location>
</feature>
<protein>
    <submittedName>
        <fullName evidence="3">DNA polymerase-3 subunit epsilon</fullName>
    </submittedName>
</protein>